<comment type="caution">
    <text evidence="2">The sequence shown here is derived from an EMBL/GenBank/DDBJ whole genome shotgun (WGS) entry which is preliminary data.</text>
</comment>
<keyword evidence="2" id="KW-0808">Transferase</keyword>
<protein>
    <submittedName>
        <fullName evidence="2">Adenosylmethionine-8-amino-7-oxononanoate aminotransferase</fullName>
    </submittedName>
</protein>
<evidence type="ECO:0000256" key="1">
    <source>
        <dbReference type="SAM" id="MobiDB-lite"/>
    </source>
</evidence>
<name>A0A4D9DHC3_9SAUR</name>
<gene>
    <name evidence="2" type="ORF">DR999_PMT21439</name>
</gene>
<reference evidence="2 3" key="1">
    <citation type="submission" date="2019-04" db="EMBL/GenBank/DDBJ databases">
        <title>Draft genome of the big-headed turtle Platysternon megacephalum.</title>
        <authorList>
            <person name="Gong S."/>
        </authorList>
    </citation>
    <scope>NUCLEOTIDE SEQUENCE [LARGE SCALE GENOMIC DNA]</scope>
    <source>
        <strain evidence="2">DO16091913</strain>
        <tissue evidence="2">Muscle</tissue>
    </source>
</reference>
<feature type="region of interest" description="Disordered" evidence="1">
    <location>
        <begin position="75"/>
        <end position="96"/>
    </location>
</feature>
<organism evidence="2 3">
    <name type="scientific">Platysternon megacephalum</name>
    <name type="common">big-headed turtle</name>
    <dbReference type="NCBI Taxonomy" id="55544"/>
    <lineage>
        <taxon>Eukaryota</taxon>
        <taxon>Metazoa</taxon>
        <taxon>Chordata</taxon>
        <taxon>Craniata</taxon>
        <taxon>Vertebrata</taxon>
        <taxon>Euteleostomi</taxon>
        <taxon>Archelosauria</taxon>
        <taxon>Testudinata</taxon>
        <taxon>Testudines</taxon>
        <taxon>Cryptodira</taxon>
        <taxon>Durocryptodira</taxon>
        <taxon>Testudinoidea</taxon>
        <taxon>Platysternidae</taxon>
        <taxon>Platysternon</taxon>
    </lineage>
</organism>
<evidence type="ECO:0000313" key="2">
    <source>
        <dbReference type="EMBL" id="TFJ96766.1"/>
    </source>
</evidence>
<sequence>MCPRGDGHRCGARTNELGPLPLSGDGADLWARERERNQRCARPQGIGAVSVGCCISRSFSASRSPLLAGKNEFRIPGLKGSPPPRAGGTWGVSLPPPNLGQNLPLASFI</sequence>
<dbReference type="AlphaFoldDB" id="A0A4D9DHC3"/>
<feature type="region of interest" description="Disordered" evidence="1">
    <location>
        <begin position="1"/>
        <end position="22"/>
    </location>
</feature>
<accession>A0A4D9DHC3</accession>
<dbReference type="GO" id="GO:0008483">
    <property type="term" value="F:transaminase activity"/>
    <property type="evidence" value="ECO:0007669"/>
    <property type="project" value="UniProtKB-KW"/>
</dbReference>
<evidence type="ECO:0000313" key="3">
    <source>
        <dbReference type="Proteomes" id="UP000297703"/>
    </source>
</evidence>
<dbReference type="Proteomes" id="UP000297703">
    <property type="component" value="Unassembled WGS sequence"/>
</dbReference>
<keyword evidence="3" id="KW-1185">Reference proteome</keyword>
<reference evidence="2 3" key="2">
    <citation type="submission" date="2019-04" db="EMBL/GenBank/DDBJ databases">
        <title>The genome sequence of big-headed turtle.</title>
        <authorList>
            <person name="Gong S."/>
        </authorList>
    </citation>
    <scope>NUCLEOTIDE SEQUENCE [LARGE SCALE GENOMIC DNA]</scope>
    <source>
        <strain evidence="2">DO16091913</strain>
        <tissue evidence="2">Muscle</tissue>
    </source>
</reference>
<dbReference type="EMBL" id="QXTE01000591">
    <property type="protein sequence ID" value="TFJ96766.1"/>
    <property type="molecule type" value="Genomic_DNA"/>
</dbReference>
<proteinExistence type="predicted"/>
<keyword evidence="2" id="KW-0032">Aminotransferase</keyword>